<feature type="transmembrane region" description="Helical" evidence="2">
    <location>
        <begin position="196"/>
        <end position="217"/>
    </location>
</feature>
<feature type="coiled-coil region" evidence="1">
    <location>
        <begin position="168"/>
        <end position="195"/>
    </location>
</feature>
<evidence type="ECO:0000313" key="3">
    <source>
        <dbReference type="EMBL" id="VEF73885.1"/>
    </source>
</evidence>
<dbReference type="InterPro" id="IPR052785">
    <property type="entry name" value="Enterotoxin_cmpnt"/>
</dbReference>
<gene>
    <name evidence="3" type="ORF">NCTC7357_02162</name>
</gene>
<keyword evidence="1" id="KW-0175">Coiled coil</keyword>
<feature type="transmembrane region" description="Helical" evidence="2">
    <location>
        <begin position="223"/>
        <end position="241"/>
    </location>
</feature>
<dbReference type="CDD" id="cd21116">
    <property type="entry name" value="ClyA-like"/>
    <property type="match status" value="1"/>
</dbReference>
<dbReference type="Gene3D" id="1.20.1170.10">
    <property type="match status" value="1"/>
</dbReference>
<name>A0AAX3FTF0_9PSED</name>
<sequence length="394" mass="42868">MPSLAHAIRKNSVSLAQVQNNYKLNVLAVNTVMTGITRVNFPPPLNQYPPDWPEFDNAYKAAESEAYEWTHDVMTRLEDAPGDVRTYNNVISYVLQDLKNQCKTLIAQPDNEPALMLVEDDLLTLTSKLALVTSFISDTITAIQKSNNKLPDLAAQLQSIADKSTKDADADQSKIDSLNAEIEKLKADIQSLTSDIVAFGIVDGASLTLGAVATIALWPIGAIAWFFVAPAVAAASTYIALDAKKIDADNAEIKSILTTIDYITHDVSALHLLAQNFSDLATQTVAIETNVKALLGEWKTLENDIHAAVIDIKEAISDAQNRDFSAVLNDVNEAITAWNETYAQAGSLVLDLKFNDANLQYGMSSAQVQTAMAGAKTMDLISYYNQASLRKRVA</sequence>
<reference evidence="3 4" key="1">
    <citation type="submission" date="2018-12" db="EMBL/GenBank/DDBJ databases">
        <authorList>
            <consortium name="Pathogen Informatics"/>
        </authorList>
    </citation>
    <scope>NUCLEOTIDE SEQUENCE [LARGE SCALE GENOMIC DNA]</scope>
    <source>
        <strain evidence="3 4">NCTC7357</strain>
    </source>
</reference>
<dbReference type="PANTHER" id="PTHR38443:SF2">
    <property type="entry name" value="NON-HEMOLYTIC ENTEROTOXIN LYTIC COMPONENT L1"/>
    <property type="match status" value="1"/>
</dbReference>
<dbReference type="RefSeq" id="WP_124325309.1">
    <property type="nucleotide sequence ID" value="NZ_CP118137.1"/>
</dbReference>
<dbReference type="PANTHER" id="PTHR38443">
    <property type="match status" value="1"/>
</dbReference>
<accession>A0AAX3FTF0</accession>
<organism evidence="3 4">
    <name type="scientific">Pseudomonas chlororaphis</name>
    <dbReference type="NCBI Taxonomy" id="587753"/>
    <lineage>
        <taxon>Bacteria</taxon>
        <taxon>Pseudomonadati</taxon>
        <taxon>Pseudomonadota</taxon>
        <taxon>Gammaproteobacteria</taxon>
        <taxon>Pseudomonadales</taxon>
        <taxon>Pseudomonadaceae</taxon>
        <taxon>Pseudomonas</taxon>
    </lineage>
</organism>
<evidence type="ECO:0000256" key="2">
    <source>
        <dbReference type="SAM" id="Phobius"/>
    </source>
</evidence>
<dbReference type="SUPFAM" id="SSF58100">
    <property type="entry name" value="Bacterial hemolysins"/>
    <property type="match status" value="1"/>
</dbReference>
<keyword evidence="2" id="KW-0472">Membrane</keyword>
<keyword evidence="2" id="KW-0812">Transmembrane</keyword>
<protein>
    <recommendedName>
        <fullName evidence="5">Enterotoxin (HBL)</fullName>
    </recommendedName>
</protein>
<evidence type="ECO:0000256" key="1">
    <source>
        <dbReference type="SAM" id="Coils"/>
    </source>
</evidence>
<evidence type="ECO:0000313" key="4">
    <source>
        <dbReference type="Proteomes" id="UP000277437"/>
    </source>
</evidence>
<dbReference type="EMBL" id="LR134334">
    <property type="protein sequence ID" value="VEF73885.1"/>
    <property type="molecule type" value="Genomic_DNA"/>
</dbReference>
<dbReference type="AlphaFoldDB" id="A0AAX3FTF0"/>
<proteinExistence type="predicted"/>
<evidence type="ECO:0008006" key="5">
    <source>
        <dbReference type="Google" id="ProtNLM"/>
    </source>
</evidence>
<dbReference type="Proteomes" id="UP000277437">
    <property type="component" value="Chromosome"/>
</dbReference>
<keyword evidence="2" id="KW-1133">Transmembrane helix</keyword>